<organism evidence="2 3">
    <name type="scientific">Porites evermanni</name>
    <dbReference type="NCBI Taxonomy" id="104178"/>
    <lineage>
        <taxon>Eukaryota</taxon>
        <taxon>Metazoa</taxon>
        <taxon>Cnidaria</taxon>
        <taxon>Anthozoa</taxon>
        <taxon>Hexacorallia</taxon>
        <taxon>Scleractinia</taxon>
        <taxon>Fungiina</taxon>
        <taxon>Poritidae</taxon>
        <taxon>Porites</taxon>
    </lineage>
</organism>
<feature type="compositionally biased region" description="Basic and acidic residues" evidence="1">
    <location>
        <begin position="304"/>
        <end position="318"/>
    </location>
</feature>
<feature type="region of interest" description="Disordered" evidence="1">
    <location>
        <begin position="304"/>
        <end position="389"/>
    </location>
</feature>
<feature type="compositionally biased region" description="Basic and acidic residues" evidence="1">
    <location>
        <begin position="668"/>
        <end position="691"/>
    </location>
</feature>
<dbReference type="Proteomes" id="UP001159427">
    <property type="component" value="Unassembled WGS sequence"/>
</dbReference>
<feature type="region of interest" description="Disordered" evidence="1">
    <location>
        <begin position="734"/>
        <end position="775"/>
    </location>
</feature>
<feature type="compositionally biased region" description="Basic and acidic residues" evidence="1">
    <location>
        <begin position="734"/>
        <end position="743"/>
    </location>
</feature>
<sequence length="775" mass="88160">MTNHLCAPPSQNDCSNQVVIIELPNGSTAKILVGNTDCATVRDLKLGCELQFGIPSNLQRVSALENPEIELSDWILLKDTVQTIDDVIVVQVPVWWKKFICVSLNNEIENVCRRAKLPMQQISKEERLFVGFFIACCCGHENLLERLRTLDIHFDQQAATESGRNLFHAAVASGKVNCVEFVAKHLVKPSKEILSKLDTNRETPIDIARRFNNQDAERLLYKFLFYEKGEREQRNSDESGIDVCDSVDSDDSLEGTKPRHDNTDQEETQKDCENNHQGMPKNAGFEEGELVITECDEGDSFAVDVKKEPKKNSPKSKDGVCQQDGLSNSGARGDQMRATSPFSSDSSDDSLKLSPRLNRPQTLDLSPKQHLLRRRFVNEDPSGRPKSARTVRNPQINVYQEEDEEVGPNENHLPPLYNQTLVSHNAGNAFSKRMKQTVVRTISTPHSAALKERLIPSPDEEPLTSKSAPGSPQTLRRMVFKPSSKPPSSPGSIRVCPLSPNMSRVLDQRRGSEPVACLNRTNGIRLGRARRDAVISTDLTHGGDSHVSAMPSSPMVYKRGKSRSICEVSLTDSLRCRTDMEDEERLDRPWNAWIAVRKESLQLVNKDSASQSPTNPRRMSYQQWLSEKELAHLRKIFANAQEEAKTNEKQAKLLKGKTFDEWLEDKRREMEREKEKEKGMEENQKQEEDKKQQRRRMSQVKYEKWLMQKERNALQQAEKMVQLAKEKHELMKKKWEEEDEQKKNCKLSLGRTHSLPVEGNPRTGGINKNRFTSLK</sequence>
<feature type="region of interest" description="Disordered" evidence="1">
    <location>
        <begin position="449"/>
        <end position="499"/>
    </location>
</feature>
<reference evidence="2 3" key="1">
    <citation type="submission" date="2022-05" db="EMBL/GenBank/DDBJ databases">
        <authorList>
            <consortium name="Genoscope - CEA"/>
            <person name="William W."/>
        </authorList>
    </citation>
    <scope>NUCLEOTIDE SEQUENCE [LARGE SCALE GENOMIC DNA]</scope>
</reference>
<feature type="region of interest" description="Disordered" evidence="1">
    <location>
        <begin position="235"/>
        <end position="282"/>
    </location>
</feature>
<evidence type="ECO:0000313" key="3">
    <source>
        <dbReference type="Proteomes" id="UP001159427"/>
    </source>
</evidence>
<dbReference type="Gene3D" id="1.25.40.20">
    <property type="entry name" value="Ankyrin repeat-containing domain"/>
    <property type="match status" value="1"/>
</dbReference>
<accession>A0ABN8S6X4</accession>
<evidence type="ECO:0000313" key="2">
    <source>
        <dbReference type="EMBL" id="CAH3187486.1"/>
    </source>
</evidence>
<protein>
    <submittedName>
        <fullName evidence="2">Uncharacterized protein</fullName>
    </submittedName>
</protein>
<evidence type="ECO:0000256" key="1">
    <source>
        <dbReference type="SAM" id="MobiDB-lite"/>
    </source>
</evidence>
<feature type="region of interest" description="Disordered" evidence="1">
    <location>
        <begin position="668"/>
        <end position="698"/>
    </location>
</feature>
<feature type="compositionally biased region" description="Basic and acidic residues" evidence="1">
    <location>
        <begin position="254"/>
        <end position="274"/>
    </location>
</feature>
<comment type="caution">
    <text evidence="2">The sequence shown here is derived from an EMBL/GenBank/DDBJ whole genome shotgun (WGS) entry which is preliminary data.</text>
</comment>
<proteinExistence type="predicted"/>
<feature type="compositionally biased region" description="Polar residues" evidence="1">
    <location>
        <begin position="464"/>
        <end position="474"/>
    </location>
</feature>
<dbReference type="SUPFAM" id="SSF48403">
    <property type="entry name" value="Ankyrin repeat"/>
    <property type="match status" value="1"/>
</dbReference>
<gene>
    <name evidence="2" type="ORF">PEVE_00017705</name>
</gene>
<dbReference type="EMBL" id="CALNXI010002421">
    <property type="protein sequence ID" value="CAH3187486.1"/>
    <property type="molecule type" value="Genomic_DNA"/>
</dbReference>
<keyword evidence="3" id="KW-1185">Reference proteome</keyword>
<dbReference type="InterPro" id="IPR036770">
    <property type="entry name" value="Ankyrin_rpt-contain_sf"/>
</dbReference>
<name>A0ABN8S6X4_9CNID</name>